<organism evidence="9">
    <name type="scientific">invertebrate metagenome</name>
    <dbReference type="NCBI Taxonomy" id="1711999"/>
    <lineage>
        <taxon>unclassified sequences</taxon>
        <taxon>metagenomes</taxon>
        <taxon>organismal metagenomes</taxon>
    </lineage>
</organism>
<dbReference type="EC" id="2.7.8.7" evidence="9"/>
<evidence type="ECO:0000256" key="4">
    <source>
        <dbReference type="ARBA" id="ARBA00022832"/>
    </source>
</evidence>
<dbReference type="Pfam" id="PF01648">
    <property type="entry name" value="ACPS"/>
    <property type="match status" value="1"/>
</dbReference>
<dbReference type="SUPFAM" id="SSF56214">
    <property type="entry name" value="4'-phosphopantetheinyl transferase"/>
    <property type="match status" value="1"/>
</dbReference>
<keyword evidence="2 9" id="KW-0808">Transferase</keyword>
<keyword evidence="7" id="KW-0275">Fatty acid biosynthesis</keyword>
<dbReference type="GO" id="GO:0006633">
    <property type="term" value="P:fatty acid biosynthetic process"/>
    <property type="evidence" value="ECO:0007669"/>
    <property type="project" value="UniProtKB-KW"/>
</dbReference>
<keyword evidence="3" id="KW-0479">Metal-binding</keyword>
<reference evidence="9" key="1">
    <citation type="submission" date="2018-10" db="EMBL/GenBank/DDBJ databases">
        <authorList>
            <person name="Gruber-Vodicka H."/>
            <person name="Jaeckle O."/>
        </authorList>
    </citation>
    <scope>NUCLEOTIDE SEQUENCE</scope>
</reference>
<keyword evidence="4" id="KW-0276">Fatty acid metabolism</keyword>
<evidence type="ECO:0000256" key="7">
    <source>
        <dbReference type="ARBA" id="ARBA00023160"/>
    </source>
</evidence>
<dbReference type="InterPro" id="IPR008278">
    <property type="entry name" value="4-PPantetheinyl_Trfase_dom"/>
</dbReference>
<dbReference type="EMBL" id="LR026963">
    <property type="protein sequence ID" value="VBB68617.1"/>
    <property type="molecule type" value="Genomic_DNA"/>
</dbReference>
<sequence>MIIGVGTDLVDIRRIEQAIARFGERFLCRLFTTEERQRAGRVGPAKRAASYAKRFAVKEACAKALGTGFRGGIIWHDFGTTVIGTSGRPAMCLTGQAARRLADITPARMVAWIDVTVSDEYPFAQAFVVISAVPIWETARNQLLRPSEMR</sequence>
<proteinExistence type="inferred from homology"/>
<name>A0A484H4J5_9ZZZZ</name>
<evidence type="ECO:0000256" key="5">
    <source>
        <dbReference type="ARBA" id="ARBA00022842"/>
    </source>
</evidence>
<evidence type="ECO:0000256" key="3">
    <source>
        <dbReference type="ARBA" id="ARBA00022723"/>
    </source>
</evidence>
<keyword evidence="6" id="KW-0443">Lipid metabolism</keyword>
<dbReference type="InterPro" id="IPR037143">
    <property type="entry name" value="4-PPantetheinyl_Trfase_dom_sf"/>
</dbReference>
<keyword evidence="5" id="KW-0460">Magnesium</keyword>
<evidence type="ECO:0000256" key="1">
    <source>
        <dbReference type="ARBA" id="ARBA00022516"/>
    </source>
</evidence>
<dbReference type="NCBIfam" id="TIGR00516">
    <property type="entry name" value="acpS"/>
    <property type="match status" value="1"/>
</dbReference>
<dbReference type="NCBIfam" id="TIGR00556">
    <property type="entry name" value="pantethn_trn"/>
    <property type="match status" value="1"/>
</dbReference>
<evidence type="ECO:0000259" key="8">
    <source>
        <dbReference type="Pfam" id="PF01648"/>
    </source>
</evidence>
<keyword evidence="1" id="KW-0444">Lipid biosynthesis</keyword>
<evidence type="ECO:0000256" key="2">
    <source>
        <dbReference type="ARBA" id="ARBA00022679"/>
    </source>
</evidence>
<dbReference type="InterPro" id="IPR002582">
    <property type="entry name" value="ACPS"/>
</dbReference>
<dbReference type="AlphaFoldDB" id="A0A484H4J5"/>
<gene>
    <name evidence="9" type="ORF">RIEGSTA812A_PEG_90</name>
</gene>
<dbReference type="GO" id="GO:0008897">
    <property type="term" value="F:holo-[acyl-carrier-protein] synthase activity"/>
    <property type="evidence" value="ECO:0007669"/>
    <property type="project" value="UniProtKB-EC"/>
</dbReference>
<dbReference type="Gene3D" id="3.90.470.20">
    <property type="entry name" value="4'-phosphopantetheinyl transferase domain"/>
    <property type="match status" value="1"/>
</dbReference>
<dbReference type="InterPro" id="IPR004568">
    <property type="entry name" value="Ppantetheine-prot_Trfase_dom"/>
</dbReference>
<protein>
    <submittedName>
        <fullName evidence="9">Holo-[acyl-carrier protein] synthase</fullName>
        <ecNumber evidence="9">2.7.8.7</ecNumber>
    </submittedName>
</protein>
<accession>A0A484H4J5</accession>
<dbReference type="HAMAP" id="MF_00101">
    <property type="entry name" value="AcpS"/>
    <property type="match status" value="1"/>
</dbReference>
<dbReference type="GO" id="GO:0000287">
    <property type="term" value="F:magnesium ion binding"/>
    <property type="evidence" value="ECO:0007669"/>
    <property type="project" value="InterPro"/>
</dbReference>
<evidence type="ECO:0000256" key="6">
    <source>
        <dbReference type="ARBA" id="ARBA00023098"/>
    </source>
</evidence>
<feature type="domain" description="4'-phosphopantetheinyl transferase" evidence="8">
    <location>
        <begin position="4"/>
        <end position="80"/>
    </location>
</feature>
<evidence type="ECO:0000313" key="9">
    <source>
        <dbReference type="EMBL" id="VBB68617.1"/>
    </source>
</evidence>